<proteinExistence type="predicted"/>
<dbReference type="EC" id="3.5.99.6" evidence="1"/>
<evidence type="ECO:0000313" key="2">
    <source>
        <dbReference type="Proteomes" id="UP000316921"/>
    </source>
</evidence>
<dbReference type="EMBL" id="CP036287">
    <property type="protein sequence ID" value="QDU65939.1"/>
    <property type="molecule type" value="Genomic_DNA"/>
</dbReference>
<reference evidence="1 2" key="1">
    <citation type="submission" date="2019-02" db="EMBL/GenBank/DDBJ databases">
        <title>Deep-cultivation of Planctomycetes and their phenomic and genomic characterization uncovers novel biology.</title>
        <authorList>
            <person name="Wiegand S."/>
            <person name="Jogler M."/>
            <person name="Boedeker C."/>
            <person name="Pinto D."/>
            <person name="Vollmers J."/>
            <person name="Rivas-Marin E."/>
            <person name="Kohn T."/>
            <person name="Peeters S.H."/>
            <person name="Heuer A."/>
            <person name="Rast P."/>
            <person name="Oberbeckmann S."/>
            <person name="Bunk B."/>
            <person name="Jeske O."/>
            <person name="Meyerdierks A."/>
            <person name="Storesund J.E."/>
            <person name="Kallscheuer N."/>
            <person name="Luecker S."/>
            <person name="Lage O.M."/>
            <person name="Pohl T."/>
            <person name="Merkel B.J."/>
            <person name="Hornburger P."/>
            <person name="Mueller R.-W."/>
            <person name="Bruemmer F."/>
            <person name="Labrenz M."/>
            <person name="Spormann A.M."/>
            <person name="Op den Camp H."/>
            <person name="Overmann J."/>
            <person name="Amann R."/>
            <person name="Jetten M.S.M."/>
            <person name="Mascher T."/>
            <person name="Medema M.H."/>
            <person name="Devos D.P."/>
            <person name="Kaster A.-K."/>
            <person name="Ovreas L."/>
            <person name="Rohde M."/>
            <person name="Galperin M.Y."/>
            <person name="Jogler C."/>
        </authorList>
    </citation>
    <scope>NUCLEOTIDE SEQUENCE [LARGE SCALE GENOMIC DNA]</scope>
    <source>
        <strain evidence="1 2">Pla133</strain>
    </source>
</reference>
<dbReference type="AlphaFoldDB" id="A0A518BG37"/>
<dbReference type="InterPro" id="IPR037171">
    <property type="entry name" value="NagB/RpiA_transferase-like"/>
</dbReference>
<keyword evidence="1" id="KW-0378">Hydrolase</keyword>
<organism evidence="1 2">
    <name type="scientific">Engelhardtia mirabilis</name>
    <dbReference type="NCBI Taxonomy" id="2528011"/>
    <lineage>
        <taxon>Bacteria</taxon>
        <taxon>Pseudomonadati</taxon>
        <taxon>Planctomycetota</taxon>
        <taxon>Planctomycetia</taxon>
        <taxon>Planctomycetia incertae sedis</taxon>
        <taxon>Engelhardtia</taxon>
    </lineage>
</organism>
<dbReference type="Proteomes" id="UP000316921">
    <property type="component" value="Chromosome"/>
</dbReference>
<dbReference type="PANTHER" id="PTHR42892:SF1">
    <property type="entry name" value="GLUCOSAMINE-6-PHOSPHATE ISOMERASE"/>
    <property type="match status" value="1"/>
</dbReference>
<accession>A0A518BG37</accession>
<evidence type="ECO:0000313" key="1">
    <source>
        <dbReference type="EMBL" id="QDU65939.1"/>
    </source>
</evidence>
<dbReference type="PANTHER" id="PTHR42892">
    <property type="entry name" value="GLUCOSAMINE-6-PHOSPHATE DEAMINASE-LIKE PROTEIN BT_0258-RELATED"/>
    <property type="match status" value="1"/>
</dbReference>
<dbReference type="InterPro" id="IPR052960">
    <property type="entry name" value="GlcN6P_deaminase-like"/>
</dbReference>
<dbReference type="KEGG" id="pbap:Pla133_10050"/>
<protein>
    <submittedName>
        <fullName evidence="1">Glucosamine-6-phosphate deaminase 1</fullName>
        <ecNumber evidence="1">3.5.99.6</ecNumber>
    </submittedName>
</protein>
<name>A0A518BG37_9BACT</name>
<keyword evidence="2" id="KW-1185">Reference proteome</keyword>
<sequence>MKREIEFLPLKTFVFDDAADAAESAAREMANWVRTRRYQRADAVLGFSAADSLGMLYQKIVEMSVDETKGGLAVSGVRTIVHEELMGFAPGSPGSIGRWLDERLFGRWPAQAKHRFQLDGSLEGEALEAHCAACEEWLKNEGPVDVMLVPLRSDGSLGLNAPGTPLNARTRVVDLSDALRADVSSSLGGLDVPARALTLGPASIRGSKRVRVYAFGEDKAELVEQAMLPDPDPAHPLSLMVGHKDFELLLDPAAASALE</sequence>
<dbReference type="Gene3D" id="3.40.50.1360">
    <property type="match status" value="1"/>
</dbReference>
<dbReference type="GO" id="GO:0004342">
    <property type="term" value="F:glucosamine-6-phosphate deaminase activity"/>
    <property type="evidence" value="ECO:0007669"/>
    <property type="project" value="UniProtKB-EC"/>
</dbReference>
<dbReference type="RefSeq" id="WP_145063033.1">
    <property type="nucleotide sequence ID" value="NZ_CP036287.1"/>
</dbReference>
<dbReference type="SUPFAM" id="SSF100950">
    <property type="entry name" value="NagB/RpiA/CoA transferase-like"/>
    <property type="match status" value="1"/>
</dbReference>
<gene>
    <name evidence="1" type="primary">nagB_1</name>
    <name evidence="1" type="ORF">Pla133_10050</name>
</gene>